<accession>A0ACB8I550</accession>
<dbReference type="Proteomes" id="UP000829398">
    <property type="component" value="Chromosome 9"/>
</dbReference>
<name>A0ACB8I550_CITSI</name>
<reference evidence="2" key="1">
    <citation type="journal article" date="2023" name="Hortic. Res.">
        <title>A chromosome-level phased genome enabling allele-level studies in sweet orange: a case study on citrus Huanglongbing tolerance.</title>
        <authorList>
            <person name="Wu B."/>
            <person name="Yu Q."/>
            <person name="Deng Z."/>
            <person name="Duan Y."/>
            <person name="Luo F."/>
            <person name="Gmitter F. Jr."/>
        </authorList>
    </citation>
    <scope>NUCLEOTIDE SEQUENCE [LARGE SCALE GENOMIC DNA]</scope>
    <source>
        <strain evidence="2">cv. Valencia</strain>
    </source>
</reference>
<proteinExistence type="predicted"/>
<dbReference type="EMBL" id="CM039178">
    <property type="protein sequence ID" value="KAH9681928.1"/>
    <property type="molecule type" value="Genomic_DNA"/>
</dbReference>
<comment type="caution">
    <text evidence="1">The sequence shown here is derived from an EMBL/GenBank/DDBJ whole genome shotgun (WGS) entry which is preliminary data.</text>
</comment>
<organism evidence="1 2">
    <name type="scientific">Citrus sinensis</name>
    <name type="common">Sweet orange</name>
    <name type="synonym">Citrus aurantium var. sinensis</name>
    <dbReference type="NCBI Taxonomy" id="2711"/>
    <lineage>
        <taxon>Eukaryota</taxon>
        <taxon>Viridiplantae</taxon>
        <taxon>Streptophyta</taxon>
        <taxon>Embryophyta</taxon>
        <taxon>Tracheophyta</taxon>
        <taxon>Spermatophyta</taxon>
        <taxon>Magnoliopsida</taxon>
        <taxon>eudicotyledons</taxon>
        <taxon>Gunneridae</taxon>
        <taxon>Pentapetalae</taxon>
        <taxon>rosids</taxon>
        <taxon>malvids</taxon>
        <taxon>Sapindales</taxon>
        <taxon>Rutaceae</taxon>
        <taxon>Aurantioideae</taxon>
        <taxon>Citrus</taxon>
    </lineage>
</organism>
<keyword evidence="2" id="KW-1185">Reference proteome</keyword>
<evidence type="ECO:0000313" key="2">
    <source>
        <dbReference type="Proteomes" id="UP000829398"/>
    </source>
</evidence>
<protein>
    <submittedName>
        <fullName evidence="1">Uncharacterized protein</fullName>
    </submittedName>
</protein>
<gene>
    <name evidence="1" type="ORF">KPL71_027141</name>
</gene>
<evidence type="ECO:0000313" key="1">
    <source>
        <dbReference type="EMBL" id="KAH9681928.1"/>
    </source>
</evidence>
<sequence>MGLAGFSHNSYSLDLVWKSWLIFVAVLPVGSGVREVFGELGAVGAGFKFVDVVLNWGCAEILLSMAIIIEKYHGCGLYKQVLILQLIRVIAYFHGLWDWDSNPRLYKQELTSAEDDHKESAEDEVEKVIIEEKRVCSSGLADGNIPSLNLTTGLLASSPQKPEDTESSRRLRIQNIFTLCGNNRELSQHTRTPVPAKRNAENIDPLACRLKTVSSVPMVEPVMALASKENYNPSSKSNDVQEPTVFASPMPVNPIENKLFTSTPPHLSSTPFITLKRGISRVQRVLGV</sequence>